<dbReference type="GO" id="GO:0045087">
    <property type="term" value="P:innate immune response"/>
    <property type="evidence" value="ECO:0007669"/>
    <property type="project" value="TreeGrafter"/>
</dbReference>
<dbReference type="STRING" id="135651.G0P3E3"/>
<dbReference type="HOGENOM" id="CLU_030831_3_3_1"/>
<dbReference type="InterPro" id="IPR041426">
    <property type="entry name" value="Mos1_HTH"/>
</dbReference>
<gene>
    <name evidence="2" type="ORF">CAEBREN_00765</name>
</gene>
<dbReference type="FunCoup" id="G0P3E3">
    <property type="interactions" value="13"/>
</dbReference>
<dbReference type="Proteomes" id="UP000008068">
    <property type="component" value="Unassembled WGS sequence"/>
</dbReference>
<keyword evidence="3" id="KW-1185">Reference proteome</keyword>
<dbReference type="Pfam" id="PF01827">
    <property type="entry name" value="FTH"/>
    <property type="match status" value="1"/>
</dbReference>
<organism evidence="3">
    <name type="scientific">Caenorhabditis brenneri</name>
    <name type="common">Nematode worm</name>
    <dbReference type="NCBI Taxonomy" id="135651"/>
    <lineage>
        <taxon>Eukaryota</taxon>
        <taxon>Metazoa</taxon>
        <taxon>Ecdysozoa</taxon>
        <taxon>Nematoda</taxon>
        <taxon>Chromadorea</taxon>
        <taxon>Rhabditida</taxon>
        <taxon>Rhabditina</taxon>
        <taxon>Rhabditomorpha</taxon>
        <taxon>Rhabditoidea</taxon>
        <taxon>Rhabditidae</taxon>
        <taxon>Peloderinae</taxon>
        <taxon>Caenorhabditis</taxon>
    </lineage>
</organism>
<dbReference type="PANTHER" id="PTHR23015">
    <property type="entry name" value="UNCHARACTERIZED C.ELEGANS PROTEIN"/>
    <property type="match status" value="1"/>
</dbReference>
<dbReference type="OrthoDB" id="3256413at2759"/>
<dbReference type="SUPFAM" id="SSF81383">
    <property type="entry name" value="F-box domain"/>
    <property type="match status" value="1"/>
</dbReference>
<dbReference type="PANTHER" id="PTHR23015:SF4">
    <property type="entry name" value="DUF38 DOMAIN-CONTAINING PROTEIN-RELATED"/>
    <property type="match status" value="1"/>
</dbReference>
<dbReference type="AlphaFoldDB" id="G0P3E3"/>
<dbReference type="InterPro" id="IPR036047">
    <property type="entry name" value="F-box-like_dom_sf"/>
</dbReference>
<dbReference type="InterPro" id="IPR040161">
    <property type="entry name" value="FB224"/>
</dbReference>
<sequence>MSKFFKNNPIALRHCIRFEILQGNSIEQAYSNICTVLGEEVIDYKKFEIRFNHFSKKKFNDKEQENPCAKILRNDKYALRVCILYESLKYQKDKSSVPVFEVFVKFCKVILVEDVLKYPEFEFWFYRFINGEYDLNYERDDDKKIYELMDMPIDVMENIVKYLNIVDRANLVQTSQSLQTFVKDQKLFQKTLKLIVLRYMSVITFGESVNSTYTQSYRSVEGCTPEQALLCFKSIIKNPKLHLDSLVIELDAAYSHLNLSPSLENAINNLEDALKFTNYLDVKELILAEYSWDQLSKILPSLKPGYLTTIRIISYNPNEDSMKKVFEMEQWKQAKCFEFISGHEFIWPLHHLYHFNEFSVFLETFTLENIRQMKETLFKSTNFKKCTVMVRRIINMSTIEQELGVYIREDLDSSIYHYPIPNSTEYFEITIDYSAVNKDRTPLNFWCTGKTRIVIKNL</sequence>
<dbReference type="SMART" id="SM00256">
    <property type="entry name" value="FBOX"/>
    <property type="match status" value="1"/>
</dbReference>
<dbReference type="InterPro" id="IPR001810">
    <property type="entry name" value="F-box_dom"/>
</dbReference>
<evidence type="ECO:0000259" key="1">
    <source>
        <dbReference type="PROSITE" id="PS50181"/>
    </source>
</evidence>
<proteinExistence type="predicted"/>
<dbReference type="InterPro" id="IPR002900">
    <property type="entry name" value="DUF38/FTH_CAE_spp"/>
</dbReference>
<evidence type="ECO:0000313" key="2">
    <source>
        <dbReference type="EMBL" id="EGT43930.1"/>
    </source>
</evidence>
<feature type="domain" description="F-box" evidence="1">
    <location>
        <begin position="145"/>
        <end position="191"/>
    </location>
</feature>
<dbReference type="PROSITE" id="PS50181">
    <property type="entry name" value="FBOX"/>
    <property type="match status" value="1"/>
</dbReference>
<name>G0P3E3_CAEBE</name>
<dbReference type="OMA" id="QAYSNIC"/>
<dbReference type="Pfam" id="PF00646">
    <property type="entry name" value="F-box"/>
    <property type="match status" value="1"/>
</dbReference>
<evidence type="ECO:0000313" key="3">
    <source>
        <dbReference type="Proteomes" id="UP000008068"/>
    </source>
</evidence>
<dbReference type="InParanoid" id="G0P3E3"/>
<reference evidence="3" key="1">
    <citation type="submission" date="2011-07" db="EMBL/GenBank/DDBJ databases">
        <authorList>
            <consortium name="Caenorhabditis brenneri Sequencing and Analysis Consortium"/>
            <person name="Wilson R.K."/>
        </authorList>
    </citation>
    <scope>NUCLEOTIDE SEQUENCE [LARGE SCALE GENOMIC DNA]</scope>
    <source>
        <strain evidence="3">PB2801</strain>
    </source>
</reference>
<accession>G0P3E3</accession>
<dbReference type="Gene3D" id="1.10.10.1450">
    <property type="match status" value="1"/>
</dbReference>
<protein>
    <recommendedName>
        <fullName evidence="1">F-box domain-containing protein</fullName>
    </recommendedName>
</protein>
<dbReference type="EMBL" id="GL380041">
    <property type="protein sequence ID" value="EGT43930.1"/>
    <property type="molecule type" value="Genomic_DNA"/>
</dbReference>
<dbReference type="Pfam" id="PF17906">
    <property type="entry name" value="HTH_48"/>
    <property type="match status" value="2"/>
</dbReference>